<evidence type="ECO:0000313" key="1">
    <source>
        <dbReference type="EMBL" id="GKV45928.1"/>
    </source>
</evidence>
<comment type="caution">
    <text evidence="1">The sequence shown here is derived from an EMBL/GenBank/DDBJ whole genome shotgun (WGS) entry which is preliminary data.</text>
</comment>
<dbReference type="Proteomes" id="UP001054252">
    <property type="component" value="Unassembled WGS sequence"/>
</dbReference>
<organism evidence="1 2">
    <name type="scientific">Rubroshorea leprosula</name>
    <dbReference type="NCBI Taxonomy" id="152421"/>
    <lineage>
        <taxon>Eukaryota</taxon>
        <taxon>Viridiplantae</taxon>
        <taxon>Streptophyta</taxon>
        <taxon>Embryophyta</taxon>
        <taxon>Tracheophyta</taxon>
        <taxon>Spermatophyta</taxon>
        <taxon>Magnoliopsida</taxon>
        <taxon>eudicotyledons</taxon>
        <taxon>Gunneridae</taxon>
        <taxon>Pentapetalae</taxon>
        <taxon>rosids</taxon>
        <taxon>malvids</taxon>
        <taxon>Malvales</taxon>
        <taxon>Dipterocarpaceae</taxon>
        <taxon>Rubroshorea</taxon>
    </lineage>
</organism>
<accession>A0AAV5M8U9</accession>
<sequence length="42" mass="4901">MLPANSICKWMHLSSDTNLMFALTKRRDAFLKKENVDIFNSI</sequence>
<name>A0AAV5M8U9_9ROSI</name>
<proteinExistence type="predicted"/>
<keyword evidence="2" id="KW-1185">Reference proteome</keyword>
<dbReference type="AlphaFoldDB" id="A0AAV5M8U9"/>
<dbReference type="EMBL" id="BPVZ01000200">
    <property type="protein sequence ID" value="GKV45928.1"/>
    <property type="molecule type" value="Genomic_DNA"/>
</dbReference>
<protein>
    <submittedName>
        <fullName evidence="1">Uncharacterized protein</fullName>
    </submittedName>
</protein>
<evidence type="ECO:0000313" key="2">
    <source>
        <dbReference type="Proteomes" id="UP001054252"/>
    </source>
</evidence>
<reference evidence="1 2" key="1">
    <citation type="journal article" date="2021" name="Commun. Biol.">
        <title>The genome of Shorea leprosula (Dipterocarpaceae) highlights the ecological relevance of drought in aseasonal tropical rainforests.</title>
        <authorList>
            <person name="Ng K.K.S."/>
            <person name="Kobayashi M.J."/>
            <person name="Fawcett J.A."/>
            <person name="Hatakeyama M."/>
            <person name="Paape T."/>
            <person name="Ng C.H."/>
            <person name="Ang C.C."/>
            <person name="Tnah L.H."/>
            <person name="Lee C.T."/>
            <person name="Nishiyama T."/>
            <person name="Sese J."/>
            <person name="O'Brien M.J."/>
            <person name="Copetti D."/>
            <person name="Mohd Noor M.I."/>
            <person name="Ong R.C."/>
            <person name="Putra M."/>
            <person name="Sireger I.Z."/>
            <person name="Indrioko S."/>
            <person name="Kosugi Y."/>
            <person name="Izuno A."/>
            <person name="Isagi Y."/>
            <person name="Lee S.L."/>
            <person name="Shimizu K.K."/>
        </authorList>
    </citation>
    <scope>NUCLEOTIDE SEQUENCE [LARGE SCALE GENOMIC DNA]</scope>
    <source>
        <strain evidence="1">214</strain>
    </source>
</reference>
<gene>
    <name evidence="1" type="ORF">SLEP1_g52954</name>
</gene>